<proteinExistence type="predicted"/>
<sequence length="58" mass="6051">MTVTPLPFAPRDEVETGAYVRVAAAGRREARALGAADVTYTATDGSPLLFGALEPACR</sequence>
<evidence type="ECO:0000313" key="2">
    <source>
        <dbReference type="Proteomes" id="UP000603227"/>
    </source>
</evidence>
<reference evidence="1" key="2">
    <citation type="submission" date="2020-09" db="EMBL/GenBank/DDBJ databases">
        <authorList>
            <person name="Sun Q."/>
            <person name="Zhou Y."/>
        </authorList>
    </citation>
    <scope>NUCLEOTIDE SEQUENCE</scope>
    <source>
        <strain evidence="1">CGMCC 4.7403</strain>
    </source>
</reference>
<dbReference type="AlphaFoldDB" id="A0A919L886"/>
<name>A0A919L886_9ACTN</name>
<gene>
    <name evidence="1" type="ORF">GCM10017771_26680</name>
</gene>
<reference evidence="1" key="1">
    <citation type="journal article" date="2014" name="Int. J. Syst. Evol. Microbiol.">
        <title>Complete genome sequence of Corynebacterium casei LMG S-19264T (=DSM 44701T), isolated from a smear-ripened cheese.</title>
        <authorList>
            <consortium name="US DOE Joint Genome Institute (JGI-PGF)"/>
            <person name="Walter F."/>
            <person name="Albersmeier A."/>
            <person name="Kalinowski J."/>
            <person name="Ruckert C."/>
        </authorList>
    </citation>
    <scope>NUCLEOTIDE SEQUENCE</scope>
    <source>
        <strain evidence="1">CGMCC 4.7403</strain>
    </source>
</reference>
<keyword evidence="2" id="KW-1185">Reference proteome</keyword>
<comment type="caution">
    <text evidence="1">The sequence shown here is derived from an EMBL/GenBank/DDBJ whole genome shotgun (WGS) entry which is preliminary data.</text>
</comment>
<dbReference type="EMBL" id="BNAT01000007">
    <property type="protein sequence ID" value="GHH87054.1"/>
    <property type="molecule type" value="Genomic_DNA"/>
</dbReference>
<protein>
    <submittedName>
        <fullName evidence="1">Uncharacterized protein</fullName>
    </submittedName>
</protein>
<dbReference type="Proteomes" id="UP000603227">
    <property type="component" value="Unassembled WGS sequence"/>
</dbReference>
<organism evidence="1 2">
    <name type="scientific">Streptomyces capitiformicae</name>
    <dbReference type="NCBI Taxonomy" id="2014920"/>
    <lineage>
        <taxon>Bacteria</taxon>
        <taxon>Bacillati</taxon>
        <taxon>Actinomycetota</taxon>
        <taxon>Actinomycetes</taxon>
        <taxon>Kitasatosporales</taxon>
        <taxon>Streptomycetaceae</taxon>
        <taxon>Streptomyces</taxon>
    </lineage>
</organism>
<evidence type="ECO:0000313" key="1">
    <source>
        <dbReference type="EMBL" id="GHH87054.1"/>
    </source>
</evidence>
<dbReference type="RefSeq" id="WP_373313316.1">
    <property type="nucleotide sequence ID" value="NZ_BNAT01000007.1"/>
</dbReference>
<accession>A0A919L886</accession>